<name>A0A8J3MWU9_9CHLR</name>
<protein>
    <submittedName>
        <fullName evidence="1">Uncharacterized protein</fullName>
    </submittedName>
</protein>
<evidence type="ECO:0000313" key="2">
    <source>
        <dbReference type="Proteomes" id="UP000612362"/>
    </source>
</evidence>
<proteinExistence type="predicted"/>
<comment type="caution">
    <text evidence="1">The sequence shown here is derived from an EMBL/GenBank/DDBJ whole genome shotgun (WGS) entry which is preliminary data.</text>
</comment>
<keyword evidence="2" id="KW-1185">Reference proteome</keyword>
<accession>A0A8J3MWU9</accession>
<dbReference type="AlphaFoldDB" id="A0A8J3MWU9"/>
<reference evidence="1" key="1">
    <citation type="submission" date="2020-10" db="EMBL/GenBank/DDBJ databases">
        <title>Taxonomic study of unclassified bacteria belonging to the class Ktedonobacteria.</title>
        <authorList>
            <person name="Yabe S."/>
            <person name="Wang C.M."/>
            <person name="Zheng Y."/>
            <person name="Sakai Y."/>
            <person name="Cavaletti L."/>
            <person name="Monciardini P."/>
            <person name="Donadio S."/>
        </authorList>
    </citation>
    <scope>NUCLEOTIDE SEQUENCE</scope>
    <source>
        <strain evidence="1">SOSP1-1</strain>
    </source>
</reference>
<dbReference type="EMBL" id="BNJF01000003">
    <property type="protein sequence ID" value="GHO47945.1"/>
    <property type="molecule type" value="Genomic_DNA"/>
</dbReference>
<organism evidence="1 2">
    <name type="scientific">Ktedonospora formicarum</name>
    <dbReference type="NCBI Taxonomy" id="2778364"/>
    <lineage>
        <taxon>Bacteria</taxon>
        <taxon>Bacillati</taxon>
        <taxon>Chloroflexota</taxon>
        <taxon>Ktedonobacteria</taxon>
        <taxon>Ktedonobacterales</taxon>
        <taxon>Ktedonobacteraceae</taxon>
        <taxon>Ktedonospora</taxon>
    </lineage>
</organism>
<gene>
    <name evidence="1" type="ORF">KSX_61080</name>
</gene>
<evidence type="ECO:0000313" key="1">
    <source>
        <dbReference type="EMBL" id="GHO47945.1"/>
    </source>
</evidence>
<sequence length="75" mass="7800">MCASLKPTDKFGKGHLTHVSMESPKGVLVNQQVPCSPCSIGAHTDCKHLKGGETTCCDSEADLDLPGGLKMITGS</sequence>
<dbReference type="Proteomes" id="UP000612362">
    <property type="component" value="Unassembled WGS sequence"/>
</dbReference>